<evidence type="ECO:0000313" key="2">
    <source>
        <dbReference type="Proteomes" id="UP000034076"/>
    </source>
</evidence>
<keyword evidence="2" id="KW-1185">Reference proteome</keyword>
<proteinExistence type="predicted"/>
<protein>
    <submittedName>
        <fullName evidence="1">Uncharacterized protein</fullName>
    </submittedName>
</protein>
<dbReference type="STRING" id="270498.CHK_1752"/>
<gene>
    <name evidence="1" type="ORF">CHK_1752</name>
</gene>
<dbReference type="Proteomes" id="UP000034076">
    <property type="component" value="Unassembled WGS sequence"/>
</dbReference>
<name>A0A0M2NIM4_9FIRM</name>
<dbReference type="RefSeq" id="WP_046443610.1">
    <property type="nucleotide sequence ID" value="NZ_LAYJ01000101.1"/>
</dbReference>
<sequence>MTEKYYLGYKEVPYDDFQRARNAAEQEGNTIAKRLQTGEYELSNGIIVKGNKNGGFNRIEDGEAREAWQVGTINDFVEGEPTGNGEGLFFFKE</sequence>
<organism evidence="1 2">
    <name type="scientific">Christensenella hongkongensis</name>
    <dbReference type="NCBI Taxonomy" id="270498"/>
    <lineage>
        <taxon>Bacteria</taxon>
        <taxon>Bacillati</taxon>
        <taxon>Bacillota</taxon>
        <taxon>Clostridia</taxon>
        <taxon>Christensenellales</taxon>
        <taxon>Christensenellaceae</taxon>
        <taxon>Christensenella</taxon>
    </lineage>
</organism>
<accession>A0A0M2NIM4</accession>
<dbReference type="OrthoDB" id="2086017at2"/>
<reference evidence="1 2" key="1">
    <citation type="submission" date="2015-04" db="EMBL/GenBank/DDBJ databases">
        <title>Draft genome sequence of bacteremic isolate Catabacter hongkongensis type strain HKU16T.</title>
        <authorList>
            <person name="Lau S.K."/>
            <person name="Teng J.L."/>
            <person name="Huang Y."/>
            <person name="Curreem S.O."/>
            <person name="Tsui S.K."/>
            <person name="Woo P.C."/>
        </authorList>
    </citation>
    <scope>NUCLEOTIDE SEQUENCE [LARGE SCALE GENOMIC DNA]</scope>
    <source>
        <strain evidence="1 2">HKU16</strain>
    </source>
</reference>
<dbReference type="EMBL" id="LAYJ01000101">
    <property type="protein sequence ID" value="KKI50826.1"/>
    <property type="molecule type" value="Genomic_DNA"/>
</dbReference>
<comment type="caution">
    <text evidence="1">The sequence shown here is derived from an EMBL/GenBank/DDBJ whole genome shotgun (WGS) entry which is preliminary data.</text>
</comment>
<dbReference type="AlphaFoldDB" id="A0A0M2NIM4"/>
<evidence type="ECO:0000313" key="1">
    <source>
        <dbReference type="EMBL" id="KKI50826.1"/>
    </source>
</evidence>